<accession>R0MMC9</accession>
<organism evidence="1 2">
    <name type="scientific">Nosema bombycis (strain CQ1 / CVCC 102059)</name>
    <name type="common">Microsporidian parasite</name>
    <name type="synonym">Pebrine of silkworm</name>
    <dbReference type="NCBI Taxonomy" id="578461"/>
    <lineage>
        <taxon>Eukaryota</taxon>
        <taxon>Fungi</taxon>
        <taxon>Fungi incertae sedis</taxon>
        <taxon>Microsporidia</taxon>
        <taxon>Nosematidae</taxon>
        <taxon>Nosema</taxon>
    </lineage>
</organism>
<dbReference type="Proteomes" id="UP000016927">
    <property type="component" value="Unassembled WGS sequence"/>
</dbReference>
<dbReference type="AlphaFoldDB" id="R0MMC9"/>
<dbReference type="VEuPathDB" id="MicrosporidiaDB:NBO_43g0008"/>
<dbReference type="HOGENOM" id="CLU_2050292_0_0_1"/>
<sequence length="120" mass="14340">MIKMFIDKNNVNFNSEALKMNNYLLKKFFKGNKLKEAHKSQISNLENEEKIELRRLFYKVYSNNLAIPNTDCYFYQNMNVYPSNSSIDPQDEFVVFEYLSQGNKKVFMKNVTIIEKEWVV</sequence>
<evidence type="ECO:0000313" key="1">
    <source>
        <dbReference type="EMBL" id="EOB14003.1"/>
    </source>
</evidence>
<evidence type="ECO:0000313" key="2">
    <source>
        <dbReference type="Proteomes" id="UP000016927"/>
    </source>
</evidence>
<name>R0MMC9_NOSB1</name>
<proteinExistence type="predicted"/>
<reference evidence="1 2" key="1">
    <citation type="journal article" date="2013" name="BMC Genomics">
        <title>Comparative genomics of parasitic silkworm microsporidia reveal an association between genome expansion and host adaptation.</title>
        <authorList>
            <person name="Pan G."/>
            <person name="Xu J."/>
            <person name="Li T."/>
            <person name="Xia Q."/>
            <person name="Liu S.L."/>
            <person name="Zhang G."/>
            <person name="Li S."/>
            <person name="Li C."/>
            <person name="Liu H."/>
            <person name="Yang L."/>
            <person name="Liu T."/>
            <person name="Zhang X."/>
            <person name="Wu Z."/>
            <person name="Fan W."/>
            <person name="Dang X."/>
            <person name="Xiang H."/>
            <person name="Tao M."/>
            <person name="Li Y."/>
            <person name="Hu J."/>
            <person name="Li Z."/>
            <person name="Lin L."/>
            <person name="Luo J."/>
            <person name="Geng L."/>
            <person name="Wang L."/>
            <person name="Long M."/>
            <person name="Wan Y."/>
            <person name="He N."/>
            <person name="Zhang Z."/>
            <person name="Lu C."/>
            <person name="Keeling P.J."/>
            <person name="Wang J."/>
            <person name="Xiang Z."/>
            <person name="Zhou Z."/>
        </authorList>
    </citation>
    <scope>NUCLEOTIDE SEQUENCE [LARGE SCALE GENOMIC DNA]</scope>
    <source>
        <strain evidence="2">CQ1 / CVCC 102059</strain>
    </source>
</reference>
<dbReference type="EMBL" id="KB908951">
    <property type="protein sequence ID" value="EOB14003.1"/>
    <property type="molecule type" value="Genomic_DNA"/>
</dbReference>
<gene>
    <name evidence="1" type="ORF">NBO_43g0008</name>
</gene>
<keyword evidence="2" id="KW-1185">Reference proteome</keyword>
<protein>
    <submittedName>
        <fullName evidence="1">Pre-mRNA splicing factor</fullName>
    </submittedName>
</protein>